<sequence length="182" mass="20939">MADRGIMFFNKECTSRCIKKSDKTMTLSNGEWCVAFHGKIKVYRDGIARFTSGGKVRITSHHECIREHDLLDVIDTKGIHRYIINGANVLFIRRRSQHVQTLIGRRTPVSLCEICKRGIGQGTRFCSLECKLDRNGMNPLQSIAFQSPVRPPRRLKRSRTIESLMFPPRQPRKGKPARAPFW</sequence>
<proteinExistence type="predicted"/>
<dbReference type="EMBL" id="CM029052">
    <property type="protein sequence ID" value="KAG2558869.1"/>
    <property type="molecule type" value="Genomic_DNA"/>
</dbReference>
<dbReference type="Proteomes" id="UP000823388">
    <property type="component" value="Chromosome 8N"/>
</dbReference>
<dbReference type="AlphaFoldDB" id="A0A8T0PDY4"/>
<gene>
    <name evidence="1" type="ORF">PVAP13_8NG335394</name>
</gene>
<dbReference type="Pfam" id="PF04640">
    <property type="entry name" value="PLATZ"/>
    <property type="match status" value="1"/>
</dbReference>
<evidence type="ECO:0000313" key="1">
    <source>
        <dbReference type="EMBL" id="KAG2558869.1"/>
    </source>
</evidence>
<organism evidence="1 2">
    <name type="scientific">Panicum virgatum</name>
    <name type="common">Blackwell switchgrass</name>
    <dbReference type="NCBI Taxonomy" id="38727"/>
    <lineage>
        <taxon>Eukaryota</taxon>
        <taxon>Viridiplantae</taxon>
        <taxon>Streptophyta</taxon>
        <taxon>Embryophyta</taxon>
        <taxon>Tracheophyta</taxon>
        <taxon>Spermatophyta</taxon>
        <taxon>Magnoliopsida</taxon>
        <taxon>Liliopsida</taxon>
        <taxon>Poales</taxon>
        <taxon>Poaceae</taxon>
        <taxon>PACMAD clade</taxon>
        <taxon>Panicoideae</taxon>
        <taxon>Panicodae</taxon>
        <taxon>Paniceae</taxon>
        <taxon>Panicinae</taxon>
        <taxon>Panicum</taxon>
        <taxon>Panicum sect. Hiantes</taxon>
    </lineage>
</organism>
<evidence type="ECO:0000313" key="2">
    <source>
        <dbReference type="Proteomes" id="UP000823388"/>
    </source>
</evidence>
<protein>
    <submittedName>
        <fullName evidence="1">Uncharacterized protein</fullName>
    </submittedName>
</protein>
<dbReference type="PANTHER" id="PTHR31065:SF35">
    <property type="entry name" value="PLATZ TRANSCRIPTION FACTOR FAMILY PROTEIN"/>
    <property type="match status" value="1"/>
</dbReference>
<dbReference type="InterPro" id="IPR006734">
    <property type="entry name" value="PLATZ"/>
</dbReference>
<reference evidence="1" key="1">
    <citation type="submission" date="2020-05" db="EMBL/GenBank/DDBJ databases">
        <title>WGS assembly of Panicum virgatum.</title>
        <authorList>
            <person name="Lovell J.T."/>
            <person name="Jenkins J."/>
            <person name="Shu S."/>
            <person name="Juenger T.E."/>
            <person name="Schmutz J."/>
        </authorList>
    </citation>
    <scope>NUCLEOTIDE SEQUENCE</scope>
    <source>
        <strain evidence="1">AP13</strain>
    </source>
</reference>
<name>A0A8T0PDY4_PANVG</name>
<keyword evidence="2" id="KW-1185">Reference proteome</keyword>
<comment type="caution">
    <text evidence="1">The sequence shown here is derived from an EMBL/GenBank/DDBJ whole genome shotgun (WGS) entry which is preliminary data.</text>
</comment>
<accession>A0A8T0PDY4</accession>
<dbReference type="PANTHER" id="PTHR31065">
    <property type="entry name" value="PLATZ TRANSCRIPTION FACTOR FAMILY PROTEIN"/>
    <property type="match status" value="1"/>
</dbReference>